<dbReference type="OrthoDB" id="10613086at2759"/>
<reference evidence="2" key="1">
    <citation type="submission" date="2013-02" db="EMBL/GenBank/DDBJ databases">
        <authorList>
            <consortium name="The Broad Institute Genome Sequencing Platform"/>
            <person name="Cuomo C."/>
            <person name="Becnel J."/>
            <person name="Sanscrainte N."/>
            <person name="Walker B."/>
            <person name="Young S.K."/>
            <person name="Zeng Q."/>
            <person name="Gargeya S."/>
            <person name="Fitzgerald M."/>
            <person name="Haas B."/>
            <person name="Abouelleil A."/>
            <person name="Alvarado L."/>
            <person name="Arachchi H.M."/>
            <person name="Berlin A.M."/>
            <person name="Chapman S.B."/>
            <person name="Dewar J."/>
            <person name="Goldberg J."/>
            <person name="Griggs A."/>
            <person name="Gujja S."/>
            <person name="Hansen M."/>
            <person name="Howarth C."/>
            <person name="Imamovic A."/>
            <person name="Larimer J."/>
            <person name="McCowan C."/>
            <person name="Murphy C."/>
            <person name="Neiman D."/>
            <person name="Pearson M."/>
            <person name="Priest M."/>
            <person name="Roberts A."/>
            <person name="Saif S."/>
            <person name="Shea T."/>
            <person name="Sisk P."/>
            <person name="Sykes S."/>
            <person name="Wortman J."/>
            <person name="Nusbaum C."/>
            <person name="Birren B."/>
        </authorList>
    </citation>
    <scope>NUCLEOTIDE SEQUENCE [LARGE SCALE GENOMIC DNA]</scope>
    <source>
        <strain evidence="2">PRA339</strain>
    </source>
</reference>
<organism evidence="1 2">
    <name type="scientific">Anncaliia algerae PRA339</name>
    <dbReference type="NCBI Taxonomy" id="1288291"/>
    <lineage>
        <taxon>Eukaryota</taxon>
        <taxon>Fungi</taxon>
        <taxon>Fungi incertae sedis</taxon>
        <taxon>Microsporidia</taxon>
        <taxon>Tubulinosematoidea</taxon>
        <taxon>Tubulinosematidae</taxon>
        <taxon>Anncaliia</taxon>
    </lineage>
</organism>
<dbReference type="VEuPathDB" id="MicrosporidiaDB:H312_02843"/>
<feature type="non-terminal residue" evidence="1">
    <location>
        <position position="1"/>
    </location>
</feature>
<accession>A0A059EXV5</accession>
<proteinExistence type="predicted"/>
<name>A0A059EXV5_9MICR</name>
<gene>
    <name evidence="1" type="ORF">H312_02843</name>
</gene>
<protein>
    <submittedName>
        <fullName evidence="1">Uncharacterized protein</fullName>
    </submittedName>
</protein>
<keyword evidence="2" id="KW-1185">Reference proteome</keyword>
<evidence type="ECO:0000313" key="1">
    <source>
        <dbReference type="EMBL" id="KCZ79760.1"/>
    </source>
</evidence>
<dbReference type="Proteomes" id="UP000030655">
    <property type="component" value="Unassembled WGS sequence"/>
</dbReference>
<evidence type="ECO:0000313" key="2">
    <source>
        <dbReference type="Proteomes" id="UP000030655"/>
    </source>
</evidence>
<dbReference type="EMBL" id="KK365232">
    <property type="protein sequence ID" value="KCZ79760.1"/>
    <property type="molecule type" value="Genomic_DNA"/>
</dbReference>
<sequence length="100" mass="11772">LIPINGRDLPKYEMRLYEVENFYESLIEEGLKYLETTKNYKGAVAVTDISKNLNAKSSYDFFNKKFSESEFKKRALLGRLRALAHYQGNMHLVINDRKLY</sequence>
<reference evidence="1 2" key="2">
    <citation type="submission" date="2014-03" db="EMBL/GenBank/DDBJ databases">
        <title>The Genome Sequence of Anncaliia algerae insect isolate PRA339.</title>
        <authorList>
            <consortium name="The Broad Institute Genome Sequencing Platform"/>
            <consortium name="The Broad Institute Genome Sequencing Center for Infectious Disease"/>
            <person name="Cuomo C."/>
            <person name="Becnel J."/>
            <person name="Sanscrainte N."/>
            <person name="Walker B."/>
            <person name="Young S.K."/>
            <person name="Zeng Q."/>
            <person name="Gargeya S."/>
            <person name="Fitzgerald M."/>
            <person name="Haas B."/>
            <person name="Abouelleil A."/>
            <person name="Alvarado L."/>
            <person name="Arachchi H.M."/>
            <person name="Berlin A.M."/>
            <person name="Chapman S.B."/>
            <person name="Dewar J."/>
            <person name="Goldberg J."/>
            <person name="Griggs A."/>
            <person name="Gujja S."/>
            <person name="Hansen M."/>
            <person name="Howarth C."/>
            <person name="Imamovic A."/>
            <person name="Larimer J."/>
            <person name="McCowan C."/>
            <person name="Murphy C."/>
            <person name="Neiman D."/>
            <person name="Pearson M."/>
            <person name="Priest M."/>
            <person name="Roberts A."/>
            <person name="Saif S."/>
            <person name="Shea T."/>
            <person name="Sisk P."/>
            <person name="Sykes S."/>
            <person name="Wortman J."/>
            <person name="Nusbaum C."/>
            <person name="Birren B."/>
        </authorList>
    </citation>
    <scope>NUCLEOTIDE SEQUENCE [LARGE SCALE GENOMIC DNA]</scope>
    <source>
        <strain evidence="1 2">PRA339</strain>
    </source>
</reference>
<dbReference type="HOGENOM" id="CLU_2312684_0_0_1"/>
<dbReference type="AlphaFoldDB" id="A0A059EXV5"/>